<keyword evidence="3" id="KW-1185">Reference proteome</keyword>
<dbReference type="InParanoid" id="A0A3P7DLJ1"/>
<dbReference type="AlphaFoldDB" id="A0A3P7DLJ1"/>
<reference evidence="2 3" key="1">
    <citation type="submission" date="2018-11" db="EMBL/GenBank/DDBJ databases">
        <authorList>
            <consortium name="Pathogen Informatics"/>
        </authorList>
    </citation>
    <scope>NUCLEOTIDE SEQUENCE [LARGE SCALE GENOMIC DNA]</scope>
</reference>
<organism evidence="2 3">
    <name type="scientific">Wuchereria bancrofti</name>
    <dbReference type="NCBI Taxonomy" id="6293"/>
    <lineage>
        <taxon>Eukaryota</taxon>
        <taxon>Metazoa</taxon>
        <taxon>Ecdysozoa</taxon>
        <taxon>Nematoda</taxon>
        <taxon>Chromadorea</taxon>
        <taxon>Rhabditida</taxon>
        <taxon>Spirurina</taxon>
        <taxon>Spiruromorpha</taxon>
        <taxon>Filarioidea</taxon>
        <taxon>Onchocercidae</taxon>
        <taxon>Wuchereria</taxon>
    </lineage>
</organism>
<name>A0A3P7DLJ1_WUCBA</name>
<dbReference type="OrthoDB" id="442863at2759"/>
<accession>A0A3P7DLJ1</accession>
<feature type="domain" description="Pop1 N-terminal" evidence="1">
    <location>
        <begin position="60"/>
        <end position="82"/>
    </location>
</feature>
<gene>
    <name evidence="2" type="ORF">WBA_LOCUS4127</name>
</gene>
<evidence type="ECO:0000313" key="3">
    <source>
        <dbReference type="Proteomes" id="UP000270924"/>
    </source>
</evidence>
<dbReference type="Proteomes" id="UP000270924">
    <property type="component" value="Unassembled WGS sequence"/>
</dbReference>
<protein>
    <recommendedName>
        <fullName evidence="1">Pop1 N-terminal domain-containing protein</fullName>
    </recommendedName>
</protein>
<proteinExistence type="predicted"/>
<dbReference type="Pfam" id="PF06978">
    <property type="entry name" value="POP1_N"/>
    <property type="match status" value="1"/>
</dbReference>
<feature type="non-terminal residue" evidence="2">
    <location>
        <position position="82"/>
    </location>
</feature>
<dbReference type="OMA" id="RTHEMAF"/>
<evidence type="ECO:0000259" key="1">
    <source>
        <dbReference type="Pfam" id="PF06978"/>
    </source>
</evidence>
<sequence length="82" mass="9537">MEESEGDDHCPRPRGVNVTHLVKERVRQIAELIQGNKLVFFKAVDNRVLISGEVTKGPRTAVQRLPRHMRRRAMSYNIKRFP</sequence>
<dbReference type="EMBL" id="UYWW01001601">
    <property type="protein sequence ID" value="VDM10741.1"/>
    <property type="molecule type" value="Genomic_DNA"/>
</dbReference>
<dbReference type="InterPro" id="IPR009723">
    <property type="entry name" value="Pop1_N"/>
</dbReference>
<evidence type="ECO:0000313" key="2">
    <source>
        <dbReference type="EMBL" id="VDM10741.1"/>
    </source>
</evidence>